<proteinExistence type="predicted"/>
<evidence type="ECO:0000256" key="1">
    <source>
        <dbReference type="SAM" id="Phobius"/>
    </source>
</evidence>
<dbReference type="EMBL" id="JBHUDC010000007">
    <property type="protein sequence ID" value="MFD1514528.1"/>
    <property type="molecule type" value="Genomic_DNA"/>
</dbReference>
<evidence type="ECO:0008006" key="4">
    <source>
        <dbReference type="Google" id="ProtNLM"/>
    </source>
</evidence>
<protein>
    <recommendedName>
        <fullName evidence="4">Copper resistance protein D</fullName>
    </recommendedName>
</protein>
<keyword evidence="1" id="KW-0472">Membrane</keyword>
<comment type="caution">
    <text evidence="2">The sequence shown here is derived from an EMBL/GenBank/DDBJ whole genome shotgun (WGS) entry which is preliminary data.</text>
</comment>
<keyword evidence="3" id="KW-1185">Reference proteome</keyword>
<feature type="transmembrane region" description="Helical" evidence="1">
    <location>
        <begin position="7"/>
        <end position="31"/>
    </location>
</feature>
<evidence type="ECO:0000313" key="3">
    <source>
        <dbReference type="Proteomes" id="UP001597187"/>
    </source>
</evidence>
<name>A0ABD6AY63_9EURY</name>
<dbReference type="Proteomes" id="UP001597187">
    <property type="component" value="Unassembled WGS sequence"/>
</dbReference>
<keyword evidence="1" id="KW-1133">Transmembrane helix</keyword>
<feature type="transmembrane region" description="Helical" evidence="1">
    <location>
        <begin position="51"/>
        <end position="75"/>
    </location>
</feature>
<reference evidence="2 3" key="1">
    <citation type="journal article" date="2019" name="Int. J. Syst. Evol. Microbiol.">
        <title>The Global Catalogue of Microorganisms (GCM) 10K type strain sequencing project: providing services to taxonomists for standard genome sequencing and annotation.</title>
        <authorList>
            <consortium name="The Broad Institute Genomics Platform"/>
            <consortium name="The Broad Institute Genome Sequencing Center for Infectious Disease"/>
            <person name="Wu L."/>
            <person name="Ma J."/>
        </authorList>
    </citation>
    <scope>NUCLEOTIDE SEQUENCE [LARGE SCALE GENOMIC DNA]</scope>
    <source>
        <strain evidence="2 3">CGMCC 1.12563</strain>
    </source>
</reference>
<gene>
    <name evidence="2" type="ORF">ACFSBT_14700</name>
</gene>
<accession>A0ABD6AY63</accession>
<dbReference type="RefSeq" id="WP_250874457.1">
    <property type="nucleotide sequence ID" value="NZ_JALXFV010000007.1"/>
</dbReference>
<organism evidence="2 3">
    <name type="scientific">Halomarina rubra</name>
    <dbReference type="NCBI Taxonomy" id="2071873"/>
    <lineage>
        <taxon>Archaea</taxon>
        <taxon>Methanobacteriati</taxon>
        <taxon>Methanobacteriota</taxon>
        <taxon>Stenosarchaea group</taxon>
        <taxon>Halobacteria</taxon>
        <taxon>Halobacteriales</taxon>
        <taxon>Natronomonadaceae</taxon>
        <taxon>Halomarina</taxon>
    </lineage>
</organism>
<keyword evidence="1" id="KW-0812">Transmembrane</keyword>
<evidence type="ECO:0000313" key="2">
    <source>
        <dbReference type="EMBL" id="MFD1514528.1"/>
    </source>
</evidence>
<sequence>MTTTLDVVMIVHTLFAALWTGGTLIVTGIVVPATRAGLLSGEALLFVRRRFAYLTGVSVLVLLVTGGHLAGTLYTADSLQTSYRGQLVLSMVGLWALLAISLYGGFRRLSGLSSEQSLEPVAAEARPWFLAASVVSLLLLVVAGLL</sequence>
<feature type="transmembrane region" description="Helical" evidence="1">
    <location>
        <begin position="87"/>
        <end position="106"/>
    </location>
</feature>
<feature type="transmembrane region" description="Helical" evidence="1">
    <location>
        <begin position="126"/>
        <end position="145"/>
    </location>
</feature>
<dbReference type="AlphaFoldDB" id="A0ABD6AY63"/>